<dbReference type="EMBL" id="ML977716">
    <property type="protein sequence ID" value="KAF1993274.1"/>
    <property type="molecule type" value="Genomic_DNA"/>
</dbReference>
<evidence type="ECO:0000259" key="1">
    <source>
        <dbReference type="Pfam" id="PF06985"/>
    </source>
</evidence>
<protein>
    <submittedName>
        <fullName evidence="2">HET-domain-containing protein</fullName>
    </submittedName>
</protein>
<reference evidence="2" key="1">
    <citation type="journal article" date="2020" name="Stud. Mycol.">
        <title>101 Dothideomycetes genomes: a test case for predicting lifestyles and emergence of pathogens.</title>
        <authorList>
            <person name="Haridas S."/>
            <person name="Albert R."/>
            <person name="Binder M."/>
            <person name="Bloem J."/>
            <person name="Labutti K."/>
            <person name="Salamov A."/>
            <person name="Andreopoulos B."/>
            <person name="Baker S."/>
            <person name="Barry K."/>
            <person name="Bills G."/>
            <person name="Bluhm B."/>
            <person name="Cannon C."/>
            <person name="Castanera R."/>
            <person name="Culley D."/>
            <person name="Daum C."/>
            <person name="Ezra D."/>
            <person name="Gonzalez J."/>
            <person name="Henrissat B."/>
            <person name="Kuo A."/>
            <person name="Liang C."/>
            <person name="Lipzen A."/>
            <person name="Lutzoni F."/>
            <person name="Magnuson J."/>
            <person name="Mondo S."/>
            <person name="Nolan M."/>
            <person name="Ohm R."/>
            <person name="Pangilinan J."/>
            <person name="Park H.-J."/>
            <person name="Ramirez L."/>
            <person name="Alfaro M."/>
            <person name="Sun H."/>
            <person name="Tritt A."/>
            <person name="Yoshinaga Y."/>
            <person name="Zwiers L.-H."/>
            <person name="Turgeon B."/>
            <person name="Goodwin S."/>
            <person name="Spatafora J."/>
            <person name="Crous P."/>
            <person name="Grigoriev I."/>
        </authorList>
    </citation>
    <scope>NUCLEOTIDE SEQUENCE</scope>
    <source>
        <strain evidence="2">CBS 123094</strain>
    </source>
</reference>
<dbReference type="InterPro" id="IPR010730">
    <property type="entry name" value="HET"/>
</dbReference>
<evidence type="ECO:0000313" key="3">
    <source>
        <dbReference type="Proteomes" id="UP000799779"/>
    </source>
</evidence>
<evidence type="ECO:0000313" key="2">
    <source>
        <dbReference type="EMBL" id="KAF1993274.1"/>
    </source>
</evidence>
<sequence length="247" mass="28383">MDYFNPSVAVPHQPFIVSSLAGGLKFVRLIQPDSIDFNIVSEWLDFCKSNHPECIERSVSINVENLRLIDCNNRRIVPACNHQYVSLSYVWGAPTKGTRVEDFTQVLPDDLPDTIEHSILATRALGFRYLWIDRYCIDRRDRTVFEAQLQQMGMIYKNSILTIVATAGNNDAYGLPGVGARHRRPQPFAHVDEHFLVSSMSDPTSLIKTSIWRTRGWTYQEGCLSTRRLFFTDEHVYYECQGSFHSE</sequence>
<dbReference type="Pfam" id="PF06985">
    <property type="entry name" value="HET"/>
    <property type="match status" value="1"/>
</dbReference>
<dbReference type="OrthoDB" id="5428863at2759"/>
<gene>
    <name evidence="2" type="ORF">P154DRAFT_450685</name>
</gene>
<feature type="domain" description="Heterokaryon incompatibility" evidence="1">
    <location>
        <begin position="84"/>
        <end position="221"/>
    </location>
</feature>
<dbReference type="PANTHER" id="PTHR33112:SF1">
    <property type="entry name" value="HETEROKARYON INCOMPATIBILITY DOMAIN-CONTAINING PROTEIN"/>
    <property type="match status" value="1"/>
</dbReference>
<dbReference type="PANTHER" id="PTHR33112">
    <property type="entry name" value="DOMAIN PROTEIN, PUTATIVE-RELATED"/>
    <property type="match status" value="1"/>
</dbReference>
<dbReference type="AlphaFoldDB" id="A0A6A5VWD1"/>
<keyword evidence="3" id="KW-1185">Reference proteome</keyword>
<dbReference type="Proteomes" id="UP000799779">
    <property type="component" value="Unassembled WGS sequence"/>
</dbReference>
<organism evidence="2 3">
    <name type="scientific">Amniculicola lignicola CBS 123094</name>
    <dbReference type="NCBI Taxonomy" id="1392246"/>
    <lineage>
        <taxon>Eukaryota</taxon>
        <taxon>Fungi</taxon>
        <taxon>Dikarya</taxon>
        <taxon>Ascomycota</taxon>
        <taxon>Pezizomycotina</taxon>
        <taxon>Dothideomycetes</taxon>
        <taxon>Pleosporomycetidae</taxon>
        <taxon>Pleosporales</taxon>
        <taxon>Amniculicolaceae</taxon>
        <taxon>Amniculicola</taxon>
    </lineage>
</organism>
<accession>A0A6A5VWD1</accession>
<name>A0A6A5VWD1_9PLEO</name>
<feature type="non-terminal residue" evidence="2">
    <location>
        <position position="247"/>
    </location>
</feature>
<proteinExistence type="predicted"/>